<evidence type="ECO:0000259" key="9">
    <source>
        <dbReference type="Pfam" id="PF04909"/>
    </source>
</evidence>
<proteinExistence type="inferred from homology"/>
<dbReference type="GO" id="GO:0019748">
    <property type="term" value="P:secondary metabolic process"/>
    <property type="evidence" value="ECO:0007669"/>
    <property type="project" value="TreeGrafter"/>
</dbReference>
<dbReference type="EC" id="4.1.1.52" evidence="7"/>
<dbReference type="InterPro" id="IPR032465">
    <property type="entry name" value="ACMSD"/>
</dbReference>
<evidence type="ECO:0000313" key="10">
    <source>
        <dbReference type="EMBL" id="KAJ7661672.1"/>
    </source>
</evidence>
<keyword evidence="11" id="KW-1185">Reference proteome</keyword>
<evidence type="ECO:0000256" key="3">
    <source>
        <dbReference type="ARBA" id="ARBA00022793"/>
    </source>
</evidence>
<dbReference type="InterPro" id="IPR006680">
    <property type="entry name" value="Amidohydro-rel"/>
</dbReference>
<gene>
    <name evidence="10" type="ORF">B0H17DRAFT_1185186</name>
</gene>
<accession>A0AAD7CSZ6</accession>
<dbReference type="GO" id="GO:0016787">
    <property type="term" value="F:hydrolase activity"/>
    <property type="evidence" value="ECO:0007669"/>
    <property type="project" value="InterPro"/>
</dbReference>
<dbReference type="Proteomes" id="UP001221757">
    <property type="component" value="Unassembled WGS sequence"/>
</dbReference>
<dbReference type="EMBL" id="JARKIE010000249">
    <property type="protein sequence ID" value="KAJ7661672.1"/>
    <property type="molecule type" value="Genomic_DNA"/>
</dbReference>
<dbReference type="AlphaFoldDB" id="A0AAD7CSZ6"/>
<dbReference type="PANTHER" id="PTHR21240:SF29">
    <property type="entry name" value="AMIDOHYDROLASE-RELATED DOMAIN-CONTAINING PROTEIN"/>
    <property type="match status" value="1"/>
</dbReference>
<dbReference type="GO" id="GO:0046872">
    <property type="term" value="F:metal ion binding"/>
    <property type="evidence" value="ECO:0007669"/>
    <property type="project" value="UniProtKB-KW"/>
</dbReference>
<evidence type="ECO:0000256" key="4">
    <source>
        <dbReference type="ARBA" id="ARBA00022833"/>
    </source>
</evidence>
<comment type="similarity">
    <text evidence="1">Belongs to the metallo-dependent hydrolases superfamily. ACMSD family.</text>
</comment>
<comment type="caution">
    <text evidence="10">The sequence shown here is derived from an EMBL/GenBank/DDBJ whole genome shotgun (WGS) entry which is preliminary data.</text>
</comment>
<protein>
    <recommendedName>
        <fullName evidence="7">6-methylsalicylate decarboxylase</fullName>
        <ecNumber evidence="7">4.1.1.52</ecNumber>
    </recommendedName>
</protein>
<dbReference type="Gene3D" id="3.20.20.140">
    <property type="entry name" value="Metal-dependent hydrolases"/>
    <property type="match status" value="1"/>
</dbReference>
<dbReference type="InterPro" id="IPR032466">
    <property type="entry name" value="Metal_Hydrolase"/>
</dbReference>
<evidence type="ECO:0000313" key="11">
    <source>
        <dbReference type="Proteomes" id="UP001221757"/>
    </source>
</evidence>
<feature type="domain" description="Amidohydrolase-related" evidence="9">
    <location>
        <begin position="19"/>
        <end position="156"/>
    </location>
</feature>
<reference evidence="10" key="1">
    <citation type="submission" date="2023-03" db="EMBL/GenBank/DDBJ databases">
        <title>Massive genome expansion in bonnet fungi (Mycena s.s.) driven by repeated elements and novel gene families across ecological guilds.</title>
        <authorList>
            <consortium name="Lawrence Berkeley National Laboratory"/>
            <person name="Harder C.B."/>
            <person name="Miyauchi S."/>
            <person name="Viragh M."/>
            <person name="Kuo A."/>
            <person name="Thoen E."/>
            <person name="Andreopoulos B."/>
            <person name="Lu D."/>
            <person name="Skrede I."/>
            <person name="Drula E."/>
            <person name="Henrissat B."/>
            <person name="Morin E."/>
            <person name="Kohler A."/>
            <person name="Barry K."/>
            <person name="LaButti K."/>
            <person name="Morin E."/>
            <person name="Salamov A."/>
            <person name="Lipzen A."/>
            <person name="Mereny Z."/>
            <person name="Hegedus B."/>
            <person name="Baldrian P."/>
            <person name="Stursova M."/>
            <person name="Weitz H."/>
            <person name="Taylor A."/>
            <person name="Grigoriev I.V."/>
            <person name="Nagy L.G."/>
            <person name="Martin F."/>
            <person name="Kauserud H."/>
        </authorList>
    </citation>
    <scope>NUCLEOTIDE SEQUENCE</scope>
    <source>
        <strain evidence="10">CBHHK067</strain>
    </source>
</reference>
<dbReference type="GO" id="GO:0005829">
    <property type="term" value="C:cytosol"/>
    <property type="evidence" value="ECO:0007669"/>
    <property type="project" value="TreeGrafter"/>
</dbReference>
<sequence length="290" mass="32875">MIEVSYDERNLDVQGIQGWTAEDHLAFMEKNNVSKSILSCSSPGIHLIPGDDAFEWWEVTREVNEYAADLKRKHPTKLGFFASLPLPDIASSLLEIDYGLDHLDVDGFIFLSNYHGMDLGDLQLAPIYAKLQARKATVLVHPTAPCTRACNHSAPTTKRMLKSAPLADAYMIPMMEFFFDSTHTFVDLLLSGTPRCDLRGPALRDRAPQRPRSRVHVLCMGYEREVFEKQFYFDLAGVSMPSQIHHMLRRIKSDRIVYGSDVPFTAWTGAERLLQAIETELPKLFGEQEI</sequence>
<dbReference type="GO" id="GO:0047596">
    <property type="term" value="F:6-methylsalicylate decarboxylase activity"/>
    <property type="evidence" value="ECO:0007669"/>
    <property type="project" value="UniProtKB-EC"/>
</dbReference>
<evidence type="ECO:0000256" key="6">
    <source>
        <dbReference type="ARBA" id="ARBA00036832"/>
    </source>
</evidence>
<evidence type="ECO:0000256" key="2">
    <source>
        <dbReference type="ARBA" id="ARBA00022723"/>
    </source>
</evidence>
<dbReference type="PANTHER" id="PTHR21240">
    <property type="entry name" value="2-AMINO-3-CARBOXYLMUCONATE-6-SEMIALDEHYDE DECARBOXYLASE"/>
    <property type="match status" value="1"/>
</dbReference>
<evidence type="ECO:0000256" key="5">
    <source>
        <dbReference type="ARBA" id="ARBA00023239"/>
    </source>
</evidence>
<keyword evidence="5 8" id="KW-0456">Lyase</keyword>
<organism evidence="10 11">
    <name type="scientific">Mycena rosella</name>
    <name type="common">Pink bonnet</name>
    <name type="synonym">Agaricus rosellus</name>
    <dbReference type="NCBI Taxonomy" id="1033263"/>
    <lineage>
        <taxon>Eukaryota</taxon>
        <taxon>Fungi</taxon>
        <taxon>Dikarya</taxon>
        <taxon>Basidiomycota</taxon>
        <taxon>Agaricomycotina</taxon>
        <taxon>Agaricomycetes</taxon>
        <taxon>Agaricomycetidae</taxon>
        <taxon>Agaricales</taxon>
        <taxon>Marasmiineae</taxon>
        <taxon>Mycenaceae</taxon>
        <taxon>Mycena</taxon>
    </lineage>
</organism>
<keyword evidence="4" id="KW-0862">Zinc</keyword>
<keyword evidence="3 8" id="KW-0210">Decarboxylase</keyword>
<keyword evidence="2" id="KW-0479">Metal-binding</keyword>
<dbReference type="Pfam" id="PF04909">
    <property type="entry name" value="Amidohydro_2"/>
    <property type="match status" value="1"/>
</dbReference>
<evidence type="ECO:0000256" key="7">
    <source>
        <dbReference type="ARBA" id="ARBA00038889"/>
    </source>
</evidence>
<evidence type="ECO:0000256" key="8">
    <source>
        <dbReference type="RuleBase" id="RU366045"/>
    </source>
</evidence>
<name>A0AAD7CSZ6_MYCRO</name>
<comment type="catalytic activity">
    <reaction evidence="6">
        <text>6-methylsalicylate + H(+) = 3-methylphenol + CO2</text>
        <dbReference type="Rhea" id="RHEA:23112"/>
        <dbReference type="ChEBI" id="CHEBI:15378"/>
        <dbReference type="ChEBI" id="CHEBI:16526"/>
        <dbReference type="ChEBI" id="CHEBI:17231"/>
        <dbReference type="ChEBI" id="CHEBI:36658"/>
        <dbReference type="EC" id="4.1.1.52"/>
    </reaction>
    <physiologicalReaction direction="left-to-right" evidence="6">
        <dbReference type="Rhea" id="RHEA:23113"/>
    </physiologicalReaction>
</comment>
<dbReference type="SUPFAM" id="SSF51556">
    <property type="entry name" value="Metallo-dependent hydrolases"/>
    <property type="match status" value="1"/>
</dbReference>
<evidence type="ECO:0000256" key="1">
    <source>
        <dbReference type="ARBA" id="ARBA00005871"/>
    </source>
</evidence>